<comment type="similarity">
    <text evidence="1">Belongs to the UDP-glycosyltransferase family.</text>
</comment>
<sequence>MKVRWLIADLGMGWAFEVAKKLGIRAACFWVPPAAYLALAFKIPQLIRDGVIDDKGWPKRQETFQLSPKMPPLHTSLIPWNKAGPPEGQPAIFKLTARHNEAKDLVEDLKKPVGQFLPEDTRCLQWLDAQPDGSVVYMAFGSFTVFDPRQFEELALGLELIGQPFLWVVRPDSPPD</sequence>
<dbReference type="EMBL" id="LWDX02045103">
    <property type="protein sequence ID" value="OEL22522.1"/>
    <property type="molecule type" value="Genomic_DNA"/>
</dbReference>
<dbReference type="OrthoDB" id="5835829at2759"/>
<keyword evidence="3" id="KW-1185">Reference proteome</keyword>
<dbReference type="STRING" id="888268.A0A1E5VBJ6"/>
<name>A0A1E5VBJ6_9POAL</name>
<dbReference type="Gene3D" id="3.40.50.2000">
    <property type="entry name" value="Glycogen Phosphorylase B"/>
    <property type="match status" value="2"/>
</dbReference>
<evidence type="ECO:0000313" key="3">
    <source>
        <dbReference type="Proteomes" id="UP000095767"/>
    </source>
</evidence>
<evidence type="ECO:0000256" key="1">
    <source>
        <dbReference type="ARBA" id="ARBA00009995"/>
    </source>
</evidence>
<accession>A0A1E5VBJ6</accession>
<dbReference type="AlphaFoldDB" id="A0A1E5VBJ6"/>
<reference evidence="2 3" key="1">
    <citation type="submission" date="2016-09" db="EMBL/GenBank/DDBJ databases">
        <title>The draft genome of Dichanthelium oligosanthes: A C3 panicoid grass species.</title>
        <authorList>
            <person name="Studer A.J."/>
            <person name="Schnable J.C."/>
            <person name="Brutnell T.P."/>
        </authorList>
    </citation>
    <scope>NUCLEOTIDE SEQUENCE [LARGE SCALE GENOMIC DNA]</scope>
    <source>
        <strain evidence="3">cv. Kellogg 1175</strain>
        <tissue evidence="2">Leaf</tissue>
    </source>
</reference>
<dbReference type="GO" id="GO:0080043">
    <property type="term" value="F:quercetin 3-O-glucosyltransferase activity"/>
    <property type="evidence" value="ECO:0007669"/>
    <property type="project" value="TreeGrafter"/>
</dbReference>
<gene>
    <name evidence="2" type="ORF">BAE44_0016459</name>
</gene>
<dbReference type="PANTHER" id="PTHR11926:SF1412">
    <property type="entry name" value="UDP-GLYCOSYLTRANSFERASE 83A1-LIKE"/>
    <property type="match status" value="1"/>
</dbReference>
<evidence type="ECO:0000313" key="2">
    <source>
        <dbReference type="EMBL" id="OEL22522.1"/>
    </source>
</evidence>
<dbReference type="Proteomes" id="UP000095767">
    <property type="component" value="Unassembled WGS sequence"/>
</dbReference>
<keyword evidence="2" id="KW-0808">Transferase</keyword>
<dbReference type="PANTHER" id="PTHR11926">
    <property type="entry name" value="GLUCOSYL/GLUCURONOSYL TRANSFERASES"/>
    <property type="match status" value="1"/>
</dbReference>
<proteinExistence type="inferred from homology"/>
<protein>
    <submittedName>
        <fullName evidence="2">UDP-glycosyltransferase 83A1</fullName>
    </submittedName>
</protein>
<dbReference type="SUPFAM" id="SSF53756">
    <property type="entry name" value="UDP-Glycosyltransferase/glycogen phosphorylase"/>
    <property type="match status" value="1"/>
</dbReference>
<dbReference type="GO" id="GO:0080044">
    <property type="term" value="F:quercetin 7-O-glucosyltransferase activity"/>
    <property type="evidence" value="ECO:0007669"/>
    <property type="project" value="TreeGrafter"/>
</dbReference>
<organism evidence="2 3">
    <name type="scientific">Dichanthelium oligosanthes</name>
    <dbReference type="NCBI Taxonomy" id="888268"/>
    <lineage>
        <taxon>Eukaryota</taxon>
        <taxon>Viridiplantae</taxon>
        <taxon>Streptophyta</taxon>
        <taxon>Embryophyta</taxon>
        <taxon>Tracheophyta</taxon>
        <taxon>Spermatophyta</taxon>
        <taxon>Magnoliopsida</taxon>
        <taxon>Liliopsida</taxon>
        <taxon>Poales</taxon>
        <taxon>Poaceae</taxon>
        <taxon>PACMAD clade</taxon>
        <taxon>Panicoideae</taxon>
        <taxon>Panicodae</taxon>
        <taxon>Paniceae</taxon>
        <taxon>Dichantheliinae</taxon>
        <taxon>Dichanthelium</taxon>
    </lineage>
</organism>
<comment type="caution">
    <text evidence="2">The sequence shown here is derived from an EMBL/GenBank/DDBJ whole genome shotgun (WGS) entry which is preliminary data.</text>
</comment>